<evidence type="ECO:0000313" key="2">
    <source>
        <dbReference type="Proteomes" id="UP000823877"/>
    </source>
</evidence>
<dbReference type="EMBL" id="DWXN01000005">
    <property type="protein sequence ID" value="HJB74513.1"/>
    <property type="molecule type" value="Genomic_DNA"/>
</dbReference>
<accession>A0A9D2MI59</accession>
<proteinExistence type="predicted"/>
<reference evidence="1" key="1">
    <citation type="journal article" date="2021" name="PeerJ">
        <title>Extensive microbial diversity within the chicken gut microbiome revealed by metagenomics and culture.</title>
        <authorList>
            <person name="Gilroy R."/>
            <person name="Ravi A."/>
            <person name="Getino M."/>
            <person name="Pursley I."/>
            <person name="Horton D.L."/>
            <person name="Alikhan N.F."/>
            <person name="Baker D."/>
            <person name="Gharbi K."/>
            <person name="Hall N."/>
            <person name="Watson M."/>
            <person name="Adriaenssens E.M."/>
            <person name="Foster-Nyarko E."/>
            <person name="Jarju S."/>
            <person name="Secka A."/>
            <person name="Antonio M."/>
            <person name="Oren A."/>
            <person name="Chaudhuri R.R."/>
            <person name="La Ragione R."/>
            <person name="Hildebrand F."/>
            <person name="Pallen M.J."/>
        </authorList>
    </citation>
    <scope>NUCLEOTIDE SEQUENCE</scope>
    <source>
        <strain evidence="1">CHK188-16595</strain>
    </source>
</reference>
<sequence length="134" mass="14628">MMDFKTITDLVLERIRADAYFHDFKVMSAFAPVQKPTLPEQPAVLCGVLQANAQTAALGEDVQAGLITVFADVYVPFDQCGFDFEHTAGRIFGALCRDTPVSIGANGIRADEACECFVMRLTVTFSGALTFHDE</sequence>
<dbReference type="AlphaFoldDB" id="A0A9D2MI59"/>
<reference evidence="1" key="2">
    <citation type="submission" date="2021-04" db="EMBL/GenBank/DDBJ databases">
        <authorList>
            <person name="Gilroy R."/>
        </authorList>
    </citation>
    <scope>NUCLEOTIDE SEQUENCE</scope>
    <source>
        <strain evidence="1">CHK188-16595</strain>
    </source>
</reference>
<name>A0A9D2MI59_9FIRM</name>
<evidence type="ECO:0000313" key="1">
    <source>
        <dbReference type="EMBL" id="HJB74513.1"/>
    </source>
</evidence>
<dbReference type="Proteomes" id="UP000823877">
    <property type="component" value="Unassembled WGS sequence"/>
</dbReference>
<protein>
    <submittedName>
        <fullName evidence="1">Uncharacterized protein</fullName>
    </submittedName>
</protein>
<comment type="caution">
    <text evidence="1">The sequence shown here is derived from an EMBL/GenBank/DDBJ whole genome shotgun (WGS) entry which is preliminary data.</text>
</comment>
<gene>
    <name evidence="1" type="ORF">IAA37_02430</name>
</gene>
<organism evidence="1 2">
    <name type="scientific">Candidatus Eubacterium faecale</name>
    <dbReference type="NCBI Taxonomy" id="2838568"/>
    <lineage>
        <taxon>Bacteria</taxon>
        <taxon>Bacillati</taxon>
        <taxon>Bacillota</taxon>
        <taxon>Clostridia</taxon>
        <taxon>Eubacteriales</taxon>
        <taxon>Eubacteriaceae</taxon>
        <taxon>Eubacterium</taxon>
    </lineage>
</organism>